<dbReference type="AlphaFoldDB" id="X1DH02"/>
<protein>
    <submittedName>
        <fullName evidence="1">Uncharacterized protein</fullName>
    </submittedName>
</protein>
<proteinExistence type="predicted"/>
<feature type="non-terminal residue" evidence="1">
    <location>
        <position position="183"/>
    </location>
</feature>
<gene>
    <name evidence="1" type="ORF">S01H4_53676</name>
</gene>
<organism evidence="1">
    <name type="scientific">marine sediment metagenome</name>
    <dbReference type="NCBI Taxonomy" id="412755"/>
    <lineage>
        <taxon>unclassified sequences</taxon>
        <taxon>metagenomes</taxon>
        <taxon>ecological metagenomes</taxon>
    </lineage>
</organism>
<evidence type="ECO:0000313" key="1">
    <source>
        <dbReference type="EMBL" id="GAH07560.1"/>
    </source>
</evidence>
<accession>X1DH02</accession>
<dbReference type="EMBL" id="BART01030813">
    <property type="protein sequence ID" value="GAH07560.1"/>
    <property type="molecule type" value="Genomic_DNA"/>
</dbReference>
<comment type="caution">
    <text evidence="1">The sequence shown here is derived from an EMBL/GenBank/DDBJ whole genome shotgun (WGS) entry which is preliminary data.</text>
</comment>
<sequence>MVHHIKINYSFCIVLFLQIMVTAPSKAVDTTLPNSLNALTKALNDLQGKLTGKKVPGPSSTGMEKEKFKATSKDLEEIYTKIYQKAITTEAITDDMFVVDSALGTIPTLLGDAKRYSNSQLTALKGTIIKTLQFSKQFIEKMKKSLDETKQSLDKMKKNDPEKTQNSLDYAAQVKTFNEIVKR</sequence>
<reference evidence="1" key="1">
    <citation type="journal article" date="2014" name="Front. Microbiol.">
        <title>High frequency of phylogenetically diverse reductive dehalogenase-homologous genes in deep subseafloor sedimentary metagenomes.</title>
        <authorList>
            <person name="Kawai M."/>
            <person name="Futagami T."/>
            <person name="Toyoda A."/>
            <person name="Takaki Y."/>
            <person name="Nishi S."/>
            <person name="Hori S."/>
            <person name="Arai W."/>
            <person name="Tsubouchi T."/>
            <person name="Morono Y."/>
            <person name="Uchiyama I."/>
            <person name="Ito T."/>
            <person name="Fujiyama A."/>
            <person name="Inagaki F."/>
            <person name="Takami H."/>
        </authorList>
    </citation>
    <scope>NUCLEOTIDE SEQUENCE</scope>
    <source>
        <strain evidence="1">Expedition CK06-06</strain>
    </source>
</reference>
<name>X1DH02_9ZZZZ</name>